<keyword evidence="6" id="KW-1185">Reference proteome</keyword>
<dbReference type="InterPro" id="IPR017850">
    <property type="entry name" value="Alkaline_phosphatase_core_sf"/>
</dbReference>
<dbReference type="GO" id="GO:0008484">
    <property type="term" value="F:sulfuric ester hydrolase activity"/>
    <property type="evidence" value="ECO:0007669"/>
    <property type="project" value="TreeGrafter"/>
</dbReference>
<accession>A0A851GB99</accession>
<dbReference type="PANTHER" id="PTHR45953">
    <property type="entry name" value="IDURONATE 2-SULFATASE"/>
    <property type="match status" value="1"/>
</dbReference>
<comment type="caution">
    <text evidence="5">The sequence shown here is derived from an EMBL/GenBank/DDBJ whole genome shotgun (WGS) entry which is preliminary data.</text>
</comment>
<evidence type="ECO:0000313" key="5">
    <source>
        <dbReference type="EMBL" id="NWK55028.1"/>
    </source>
</evidence>
<gene>
    <name evidence="5" type="ORF">HW115_05370</name>
</gene>
<name>A0A851GB99_9BACT</name>
<evidence type="ECO:0000256" key="2">
    <source>
        <dbReference type="ARBA" id="ARBA00022801"/>
    </source>
</evidence>
<dbReference type="GO" id="GO:0016740">
    <property type="term" value="F:transferase activity"/>
    <property type="evidence" value="ECO:0007669"/>
    <property type="project" value="UniProtKB-KW"/>
</dbReference>
<feature type="domain" description="Sulfatase N-terminal" evidence="4">
    <location>
        <begin position="19"/>
        <end position="367"/>
    </location>
</feature>
<evidence type="ECO:0000256" key="3">
    <source>
        <dbReference type="SAM" id="MobiDB-lite"/>
    </source>
</evidence>
<dbReference type="PANTHER" id="PTHR45953:SF1">
    <property type="entry name" value="IDURONATE 2-SULFATASE"/>
    <property type="match status" value="1"/>
</dbReference>
<dbReference type="Pfam" id="PF00884">
    <property type="entry name" value="Sulfatase"/>
    <property type="match status" value="1"/>
</dbReference>
<keyword evidence="5" id="KW-0808">Transferase</keyword>
<dbReference type="CDD" id="cd16155">
    <property type="entry name" value="sulfatase_like"/>
    <property type="match status" value="1"/>
</dbReference>
<feature type="region of interest" description="Disordered" evidence="3">
    <location>
        <begin position="153"/>
        <end position="179"/>
    </location>
</feature>
<dbReference type="AlphaFoldDB" id="A0A851GB99"/>
<organism evidence="5 6">
    <name type="scientific">Oceaniferula marina</name>
    <dbReference type="NCBI Taxonomy" id="2748318"/>
    <lineage>
        <taxon>Bacteria</taxon>
        <taxon>Pseudomonadati</taxon>
        <taxon>Verrucomicrobiota</taxon>
        <taxon>Verrucomicrobiia</taxon>
        <taxon>Verrucomicrobiales</taxon>
        <taxon>Verrucomicrobiaceae</taxon>
        <taxon>Oceaniferula</taxon>
    </lineage>
</organism>
<keyword evidence="2 5" id="KW-0378">Hydrolase</keyword>
<evidence type="ECO:0000313" key="6">
    <source>
        <dbReference type="Proteomes" id="UP000557872"/>
    </source>
</evidence>
<evidence type="ECO:0000256" key="1">
    <source>
        <dbReference type="ARBA" id="ARBA00022723"/>
    </source>
</evidence>
<reference evidence="5 6" key="1">
    <citation type="submission" date="2020-07" db="EMBL/GenBank/DDBJ databases">
        <title>Roseicoccus Jingziensis gen. nov., sp. nov., isolated from coastal seawater.</title>
        <authorList>
            <person name="Feng X."/>
        </authorList>
    </citation>
    <scope>NUCLEOTIDE SEQUENCE [LARGE SCALE GENOMIC DNA]</scope>
    <source>
        <strain evidence="5 6">N1E253</strain>
    </source>
</reference>
<dbReference type="Gene3D" id="3.40.720.10">
    <property type="entry name" value="Alkaline Phosphatase, subunit A"/>
    <property type="match status" value="1"/>
</dbReference>
<dbReference type="EMBL" id="JACBAZ010000002">
    <property type="protein sequence ID" value="NWK55028.1"/>
    <property type="molecule type" value="Genomic_DNA"/>
</dbReference>
<protein>
    <submittedName>
        <fullName evidence="5">Sulfatase-like hydrolase/transferase</fullName>
    </submittedName>
</protein>
<proteinExistence type="predicted"/>
<dbReference type="SUPFAM" id="SSF53649">
    <property type="entry name" value="Alkaline phosphatase-like"/>
    <property type="match status" value="1"/>
</dbReference>
<keyword evidence="1" id="KW-0479">Metal-binding</keyword>
<dbReference type="InterPro" id="IPR000917">
    <property type="entry name" value="Sulfatase_N"/>
</dbReference>
<sequence>MIATTSHAETNTAKSAERPNILFLYTDDQSWQTIGAWNNPDIQTPNIDRLYSQGTTFSHAFNMGAWNGAVCVAARAQLVTGRTVWNCGGKTAGNGQYPLWGQQFRKAGYDTFMTGKWHNGNKTRSISYSHLGKAGGGMYGSTGLNGEAYWRDGSPDEKWSPSDPKWGGQWRKVKDENGKSTPIHSSDLWADEAIQFLKNTAEKSDRPFFMFVAFHAPHDPRQSPQKYVDMYPLDKIKVPANHLPEHPFCIGDHRIRDEVLAPFPRTEQAVKLHLQEYYAIISHCDAAIGRILEQLEKSGKADNTIIVFTGDHGLAVGQHGLIGKQNLYDHSMRVPLIFSGPGIPKGKIIPKQVYYQSLAPTTLEMSGIPIPQTFEFKSLHPMIQGTEGYQGEDRIIGMYRDYQRAIRTERYKLIYYPYAGNKITLKGKEFKVQKPYQARIQLFDLQKDPLEMNNLADNPEWTSIKDTLLSQLKSGMKKLNDQQNLDSPVDIPNYGKVWRTKK</sequence>
<dbReference type="GO" id="GO:0005737">
    <property type="term" value="C:cytoplasm"/>
    <property type="evidence" value="ECO:0007669"/>
    <property type="project" value="TreeGrafter"/>
</dbReference>
<dbReference type="Proteomes" id="UP000557872">
    <property type="component" value="Unassembled WGS sequence"/>
</dbReference>
<dbReference type="GO" id="GO:0046872">
    <property type="term" value="F:metal ion binding"/>
    <property type="evidence" value="ECO:0007669"/>
    <property type="project" value="UniProtKB-KW"/>
</dbReference>
<evidence type="ECO:0000259" key="4">
    <source>
        <dbReference type="Pfam" id="PF00884"/>
    </source>
</evidence>